<feature type="non-terminal residue" evidence="2">
    <location>
        <position position="144"/>
    </location>
</feature>
<proteinExistence type="predicted"/>
<protein>
    <submittedName>
        <fullName evidence="2">Uncharacterized protein</fullName>
    </submittedName>
</protein>
<sequence>MFSRLHDRVKEALVEESASEYEDALEEGAEEEEGWEERSWTIQGKLTPTGSDHPPWTSSPVATGVTPGKKSDGWGGGWGEACRAAENPRSPSMERGIERKRGRWRGVERLVPAFDDPSRKSPLSVAVVNVVATVVGKEGGREGG</sequence>
<name>A0A4D9CPX8_9STRA</name>
<feature type="region of interest" description="Disordered" evidence="1">
    <location>
        <begin position="1"/>
        <end position="101"/>
    </location>
</feature>
<dbReference type="OrthoDB" id="10339723at2759"/>
<dbReference type="EMBL" id="SDOX01000166">
    <property type="protein sequence ID" value="TFJ80524.1"/>
    <property type="molecule type" value="Genomic_DNA"/>
</dbReference>
<gene>
    <name evidence="2" type="ORF">NSK_008265</name>
</gene>
<evidence type="ECO:0000313" key="2">
    <source>
        <dbReference type="EMBL" id="TFJ80524.1"/>
    </source>
</evidence>
<reference evidence="2 3" key="1">
    <citation type="submission" date="2019-01" db="EMBL/GenBank/DDBJ databases">
        <title>Nuclear Genome Assembly of the Microalgal Biofuel strain Nannochloropsis salina CCMP1776.</title>
        <authorList>
            <person name="Hovde B."/>
        </authorList>
    </citation>
    <scope>NUCLEOTIDE SEQUENCE [LARGE SCALE GENOMIC DNA]</scope>
    <source>
        <strain evidence="2 3">CCMP1776</strain>
    </source>
</reference>
<feature type="compositionally biased region" description="Acidic residues" evidence="1">
    <location>
        <begin position="17"/>
        <end position="35"/>
    </location>
</feature>
<feature type="compositionally biased region" description="Basic and acidic residues" evidence="1">
    <location>
        <begin position="1"/>
        <end position="13"/>
    </location>
</feature>
<dbReference type="AlphaFoldDB" id="A0A4D9CPX8"/>
<accession>A0A4D9CPX8</accession>
<feature type="compositionally biased region" description="Polar residues" evidence="1">
    <location>
        <begin position="40"/>
        <end position="61"/>
    </location>
</feature>
<keyword evidence="3" id="KW-1185">Reference proteome</keyword>
<organism evidence="2 3">
    <name type="scientific">Nannochloropsis salina CCMP1776</name>
    <dbReference type="NCBI Taxonomy" id="1027361"/>
    <lineage>
        <taxon>Eukaryota</taxon>
        <taxon>Sar</taxon>
        <taxon>Stramenopiles</taxon>
        <taxon>Ochrophyta</taxon>
        <taxon>Eustigmatophyceae</taxon>
        <taxon>Eustigmatales</taxon>
        <taxon>Monodopsidaceae</taxon>
        <taxon>Microchloropsis</taxon>
        <taxon>Microchloropsis salina</taxon>
    </lineage>
</organism>
<evidence type="ECO:0000313" key="3">
    <source>
        <dbReference type="Proteomes" id="UP000355283"/>
    </source>
</evidence>
<dbReference type="Proteomes" id="UP000355283">
    <property type="component" value="Unassembled WGS sequence"/>
</dbReference>
<evidence type="ECO:0000256" key="1">
    <source>
        <dbReference type="SAM" id="MobiDB-lite"/>
    </source>
</evidence>
<comment type="caution">
    <text evidence="2">The sequence shown here is derived from an EMBL/GenBank/DDBJ whole genome shotgun (WGS) entry which is preliminary data.</text>
</comment>